<dbReference type="EMBL" id="JAGQLG010000079">
    <property type="protein sequence ID" value="MCA9382192.1"/>
    <property type="molecule type" value="Genomic_DNA"/>
</dbReference>
<dbReference type="Proteomes" id="UP000782843">
    <property type="component" value="Unassembled WGS sequence"/>
</dbReference>
<accession>A0A955L3D1</accession>
<evidence type="ECO:0000313" key="2">
    <source>
        <dbReference type="Proteomes" id="UP000782843"/>
    </source>
</evidence>
<sequence>MSTEASISPMATPIGGVSFRTVFESLVNTISPNLPDTNVLKTTKESARSYATDALLKIAGQTLNDGIAEFRDNYPASMEDLANRIRTPEASSYDSFRNALMFSAGSRLQRFGRQILARITWGLADFGGKIGSSFLDHWSGNKFEAPIVNRTAGNIREILVSLAVRAIKPLEPKTPISQE</sequence>
<organism evidence="1 2">
    <name type="scientific">Candidatus Dojkabacteria bacterium</name>
    <dbReference type="NCBI Taxonomy" id="2099670"/>
    <lineage>
        <taxon>Bacteria</taxon>
        <taxon>Candidatus Dojkabacteria</taxon>
    </lineage>
</organism>
<evidence type="ECO:0000313" key="1">
    <source>
        <dbReference type="EMBL" id="MCA9382192.1"/>
    </source>
</evidence>
<protein>
    <submittedName>
        <fullName evidence="1">Uncharacterized protein</fullName>
    </submittedName>
</protein>
<reference evidence="1" key="2">
    <citation type="journal article" date="2021" name="Microbiome">
        <title>Successional dynamics and alternative stable states in a saline activated sludge microbial community over 9 years.</title>
        <authorList>
            <person name="Wang Y."/>
            <person name="Ye J."/>
            <person name="Ju F."/>
            <person name="Liu L."/>
            <person name="Boyd J.A."/>
            <person name="Deng Y."/>
            <person name="Parks D.H."/>
            <person name="Jiang X."/>
            <person name="Yin X."/>
            <person name="Woodcroft B.J."/>
            <person name="Tyson G.W."/>
            <person name="Hugenholtz P."/>
            <person name="Polz M.F."/>
            <person name="Zhang T."/>
        </authorList>
    </citation>
    <scope>NUCLEOTIDE SEQUENCE</scope>
    <source>
        <strain evidence="1">HKST-UBA10</strain>
    </source>
</reference>
<proteinExistence type="predicted"/>
<name>A0A955L3D1_9BACT</name>
<gene>
    <name evidence="1" type="ORF">KC660_02170</name>
</gene>
<dbReference type="AlphaFoldDB" id="A0A955L3D1"/>
<reference evidence="1" key="1">
    <citation type="submission" date="2020-04" db="EMBL/GenBank/DDBJ databases">
        <authorList>
            <person name="Zhang T."/>
        </authorList>
    </citation>
    <scope>NUCLEOTIDE SEQUENCE</scope>
    <source>
        <strain evidence="1">HKST-UBA10</strain>
    </source>
</reference>
<comment type="caution">
    <text evidence="1">The sequence shown here is derived from an EMBL/GenBank/DDBJ whole genome shotgun (WGS) entry which is preliminary data.</text>
</comment>